<proteinExistence type="predicted"/>
<dbReference type="SUPFAM" id="SSF46689">
    <property type="entry name" value="Homeodomain-like"/>
    <property type="match status" value="1"/>
</dbReference>
<organism evidence="5 6">
    <name type="scientific">Sphingobacterium micropteri</name>
    <dbReference type="NCBI Taxonomy" id="2763501"/>
    <lineage>
        <taxon>Bacteria</taxon>
        <taxon>Pseudomonadati</taxon>
        <taxon>Bacteroidota</taxon>
        <taxon>Sphingobacteriia</taxon>
        <taxon>Sphingobacteriales</taxon>
        <taxon>Sphingobacteriaceae</taxon>
        <taxon>Sphingobacterium</taxon>
    </lineage>
</organism>
<dbReference type="EMBL" id="JACOIK010000008">
    <property type="protein sequence ID" value="MBD1433759.1"/>
    <property type="molecule type" value="Genomic_DNA"/>
</dbReference>
<evidence type="ECO:0000256" key="2">
    <source>
        <dbReference type="ARBA" id="ARBA00023125"/>
    </source>
</evidence>
<evidence type="ECO:0000256" key="1">
    <source>
        <dbReference type="ARBA" id="ARBA00023015"/>
    </source>
</evidence>
<accession>A0ABR7YR52</accession>
<dbReference type="Pfam" id="PF12833">
    <property type="entry name" value="HTH_18"/>
    <property type="match status" value="1"/>
</dbReference>
<keyword evidence="6" id="KW-1185">Reference proteome</keyword>
<name>A0ABR7YR52_9SPHI</name>
<evidence type="ECO:0000256" key="3">
    <source>
        <dbReference type="ARBA" id="ARBA00023163"/>
    </source>
</evidence>
<comment type="caution">
    <text evidence="5">The sequence shown here is derived from an EMBL/GenBank/DDBJ whole genome shotgun (WGS) entry which is preliminary data.</text>
</comment>
<feature type="domain" description="HTH araC/xylS-type" evidence="4">
    <location>
        <begin position="230"/>
        <end position="330"/>
    </location>
</feature>
<evidence type="ECO:0000313" key="6">
    <source>
        <dbReference type="Proteomes" id="UP000602759"/>
    </source>
</evidence>
<dbReference type="Gene3D" id="1.10.10.60">
    <property type="entry name" value="Homeodomain-like"/>
    <property type="match status" value="1"/>
</dbReference>
<dbReference type="Proteomes" id="UP000602759">
    <property type="component" value="Unassembled WGS sequence"/>
</dbReference>
<dbReference type="SMART" id="SM00342">
    <property type="entry name" value="HTH_ARAC"/>
    <property type="match status" value="1"/>
</dbReference>
<dbReference type="InterPro" id="IPR009057">
    <property type="entry name" value="Homeodomain-like_sf"/>
</dbReference>
<keyword evidence="2" id="KW-0238">DNA-binding</keyword>
<keyword evidence="3" id="KW-0804">Transcription</keyword>
<reference evidence="5 6" key="1">
    <citation type="submission" date="2020-08" db="EMBL/GenBank/DDBJ databases">
        <title>Sphingobacterium sp. DN00404 isolated from aquaculture water.</title>
        <authorList>
            <person name="Zhang M."/>
        </authorList>
    </citation>
    <scope>NUCLEOTIDE SEQUENCE [LARGE SCALE GENOMIC DNA]</scope>
    <source>
        <strain evidence="5 6">DN00404</strain>
    </source>
</reference>
<gene>
    <name evidence="5" type="ORF">H8B06_13045</name>
</gene>
<dbReference type="InterPro" id="IPR018060">
    <property type="entry name" value="HTH_AraC"/>
</dbReference>
<evidence type="ECO:0000259" key="4">
    <source>
        <dbReference type="PROSITE" id="PS01124"/>
    </source>
</evidence>
<protein>
    <submittedName>
        <fullName evidence="5">AraC family transcriptional regulator</fullName>
    </submittedName>
</protein>
<keyword evidence="1" id="KW-0805">Transcription regulation</keyword>
<dbReference type="RefSeq" id="WP_190994700.1">
    <property type="nucleotide sequence ID" value="NZ_JACOIK010000008.1"/>
</dbReference>
<dbReference type="PROSITE" id="PS01124">
    <property type="entry name" value="HTH_ARAC_FAMILY_2"/>
    <property type="match status" value="1"/>
</dbReference>
<sequence length="331" mass="38810">MKKSMHLGLHEYFNEVDSPAYLTNIERSIAMRHAEETYWKHQSEEVILQDFDGLQGYLYFIDIVLDDERHIPFEIDHPDLHILYVLSDNDTVSIVDQQTDAVCQVPSERAIYLYLPSDDYQFNLPKGFTKIFGFYFRASIFRRGNERAYDFLHPLLDAHRQQSNLPLASRDFMVGPKTRYHIEWLCENLHPTQLNNDHFISGKILELIELSRIKILSEDSKISHELRIAQEARELLILYIAHDGQSTQLKKLEEALEPTLSTINRFHKTYFGKTLQQLRDDLLLDRACDLLRSGLSPTECAYELNYNSPESFYHFFKKNKGLSPLSYLKTL</sequence>
<dbReference type="PANTHER" id="PTHR43280:SF27">
    <property type="entry name" value="TRANSCRIPTIONAL REGULATOR MTLR"/>
    <property type="match status" value="1"/>
</dbReference>
<evidence type="ECO:0000313" key="5">
    <source>
        <dbReference type="EMBL" id="MBD1433759.1"/>
    </source>
</evidence>
<dbReference type="PANTHER" id="PTHR43280">
    <property type="entry name" value="ARAC-FAMILY TRANSCRIPTIONAL REGULATOR"/>
    <property type="match status" value="1"/>
</dbReference>